<dbReference type="PROSITE" id="PS51061">
    <property type="entry name" value="R3H"/>
    <property type="match status" value="1"/>
</dbReference>
<comment type="similarity">
    <text evidence="2">Belongs to the NFX1 family.</text>
</comment>
<feature type="region of interest" description="Disordered" evidence="10">
    <location>
        <begin position="1001"/>
        <end position="1059"/>
    </location>
</feature>
<dbReference type="SMART" id="SM00438">
    <property type="entry name" value="ZnF_NFX"/>
    <property type="match status" value="9"/>
</dbReference>
<keyword evidence="7" id="KW-0805">Transcription regulation</keyword>
<organism evidence="12 13">
    <name type="scientific">Daedalea quercina L-15889</name>
    <dbReference type="NCBI Taxonomy" id="1314783"/>
    <lineage>
        <taxon>Eukaryota</taxon>
        <taxon>Fungi</taxon>
        <taxon>Dikarya</taxon>
        <taxon>Basidiomycota</taxon>
        <taxon>Agaricomycotina</taxon>
        <taxon>Agaricomycetes</taxon>
        <taxon>Polyporales</taxon>
        <taxon>Fomitopsis</taxon>
    </lineage>
</organism>
<evidence type="ECO:0000256" key="8">
    <source>
        <dbReference type="ARBA" id="ARBA00023163"/>
    </source>
</evidence>
<evidence type="ECO:0000256" key="5">
    <source>
        <dbReference type="ARBA" id="ARBA00022771"/>
    </source>
</evidence>
<dbReference type="InterPro" id="IPR036867">
    <property type="entry name" value="R3H_dom_sf"/>
</dbReference>
<feature type="compositionally biased region" description="Polar residues" evidence="10">
    <location>
        <begin position="108"/>
        <end position="128"/>
    </location>
</feature>
<accession>A0A165RAH3</accession>
<dbReference type="InterPro" id="IPR001374">
    <property type="entry name" value="R3H_dom"/>
</dbReference>
<keyword evidence="13" id="KW-1185">Reference proteome</keyword>
<keyword evidence="8" id="KW-0804">Transcription</keyword>
<keyword evidence="3" id="KW-0479">Metal-binding</keyword>
<feature type="compositionally biased region" description="Pro residues" evidence="10">
    <location>
        <begin position="1029"/>
        <end position="1042"/>
    </location>
</feature>
<dbReference type="Proteomes" id="UP000076727">
    <property type="component" value="Unassembled WGS sequence"/>
</dbReference>
<keyword evidence="5" id="KW-0863">Zinc-finger</keyword>
<evidence type="ECO:0000256" key="2">
    <source>
        <dbReference type="ARBA" id="ARBA00007269"/>
    </source>
</evidence>
<evidence type="ECO:0000256" key="4">
    <source>
        <dbReference type="ARBA" id="ARBA00022737"/>
    </source>
</evidence>
<dbReference type="CDD" id="cd06008">
    <property type="entry name" value="NF-X1-zinc-finger"/>
    <property type="match status" value="5"/>
</dbReference>
<evidence type="ECO:0000259" key="11">
    <source>
        <dbReference type="PROSITE" id="PS51061"/>
    </source>
</evidence>
<keyword evidence="6" id="KW-0862">Zinc</keyword>
<protein>
    <recommendedName>
        <fullName evidence="11">R3H domain-containing protein</fullName>
    </recommendedName>
</protein>
<dbReference type="GO" id="GO:0000122">
    <property type="term" value="P:negative regulation of transcription by RNA polymerase II"/>
    <property type="evidence" value="ECO:0007669"/>
    <property type="project" value="TreeGrafter"/>
</dbReference>
<evidence type="ECO:0000256" key="3">
    <source>
        <dbReference type="ARBA" id="ARBA00022723"/>
    </source>
</evidence>
<dbReference type="Pfam" id="PF01422">
    <property type="entry name" value="zf-NF-X1"/>
    <property type="match status" value="7"/>
</dbReference>
<evidence type="ECO:0000256" key="1">
    <source>
        <dbReference type="ARBA" id="ARBA00004123"/>
    </source>
</evidence>
<dbReference type="InterPro" id="IPR034078">
    <property type="entry name" value="NFX1_fam"/>
</dbReference>
<dbReference type="PANTHER" id="PTHR12360:SF12">
    <property type="entry name" value="TRANSCRIPTIONAL REPRESSOR NF-X1"/>
    <property type="match status" value="1"/>
</dbReference>
<evidence type="ECO:0000313" key="13">
    <source>
        <dbReference type="Proteomes" id="UP000076727"/>
    </source>
</evidence>
<dbReference type="PANTHER" id="PTHR12360">
    <property type="entry name" value="NUCLEAR TRANSCRIPTION FACTOR, X-BOX BINDING 1 NFX1"/>
    <property type="match status" value="1"/>
</dbReference>
<dbReference type="InterPro" id="IPR000967">
    <property type="entry name" value="Znf_NFX1"/>
</dbReference>
<comment type="subcellular location">
    <subcellularLocation>
        <location evidence="1">Nucleus</location>
    </subcellularLocation>
</comment>
<feature type="region of interest" description="Disordered" evidence="10">
    <location>
        <begin position="1"/>
        <end position="164"/>
    </location>
</feature>
<dbReference type="OrthoDB" id="6512771at2759"/>
<feature type="domain" description="R3H" evidence="11">
    <location>
        <begin position="881"/>
        <end position="943"/>
    </location>
</feature>
<dbReference type="Gene3D" id="3.30.1370.50">
    <property type="entry name" value="R3H-like domain"/>
    <property type="match status" value="1"/>
</dbReference>
<dbReference type="SUPFAM" id="SSF82708">
    <property type="entry name" value="R3H domain"/>
    <property type="match status" value="1"/>
</dbReference>
<evidence type="ECO:0000256" key="6">
    <source>
        <dbReference type="ARBA" id="ARBA00022833"/>
    </source>
</evidence>
<feature type="compositionally biased region" description="Polar residues" evidence="10">
    <location>
        <begin position="80"/>
        <end position="90"/>
    </location>
</feature>
<dbReference type="GO" id="GO:0000981">
    <property type="term" value="F:DNA-binding transcription factor activity, RNA polymerase II-specific"/>
    <property type="evidence" value="ECO:0007669"/>
    <property type="project" value="TreeGrafter"/>
</dbReference>
<dbReference type="EMBL" id="KV429051">
    <property type="protein sequence ID" value="KZT70504.1"/>
    <property type="molecule type" value="Genomic_DNA"/>
</dbReference>
<dbReference type="AlphaFoldDB" id="A0A165RAH3"/>
<dbReference type="GO" id="GO:0005634">
    <property type="term" value="C:nucleus"/>
    <property type="evidence" value="ECO:0007669"/>
    <property type="project" value="UniProtKB-SubCell"/>
</dbReference>
<gene>
    <name evidence="12" type="ORF">DAEQUDRAFT_708602</name>
</gene>
<reference evidence="12 13" key="1">
    <citation type="journal article" date="2016" name="Mol. Biol. Evol.">
        <title>Comparative Genomics of Early-Diverging Mushroom-Forming Fungi Provides Insights into the Origins of Lignocellulose Decay Capabilities.</title>
        <authorList>
            <person name="Nagy L.G."/>
            <person name="Riley R."/>
            <person name="Tritt A."/>
            <person name="Adam C."/>
            <person name="Daum C."/>
            <person name="Floudas D."/>
            <person name="Sun H."/>
            <person name="Yadav J.S."/>
            <person name="Pangilinan J."/>
            <person name="Larsson K.H."/>
            <person name="Matsuura K."/>
            <person name="Barry K."/>
            <person name="Labutti K."/>
            <person name="Kuo R."/>
            <person name="Ohm R.A."/>
            <person name="Bhattacharya S.S."/>
            <person name="Shirouzu T."/>
            <person name="Yoshinaga Y."/>
            <person name="Martin F.M."/>
            <person name="Grigoriev I.V."/>
            <person name="Hibbett D.S."/>
        </authorList>
    </citation>
    <scope>NUCLEOTIDE SEQUENCE [LARGE SCALE GENOMIC DNA]</scope>
    <source>
        <strain evidence="12 13">L-15889</strain>
    </source>
</reference>
<feature type="compositionally biased region" description="Low complexity" evidence="10">
    <location>
        <begin position="1013"/>
        <end position="1028"/>
    </location>
</feature>
<feature type="compositionally biased region" description="Low complexity" evidence="10">
    <location>
        <begin position="35"/>
        <end position="47"/>
    </location>
</feature>
<evidence type="ECO:0000256" key="9">
    <source>
        <dbReference type="ARBA" id="ARBA00023242"/>
    </source>
</evidence>
<sequence length="1059" mass="113705">MSTTVASISQTPDPSDSTPSQDRRPRRQPRGESVASPADASPSGAARGRARRHARTGGERGDRSTLNASSALAEGVDGVNSESPAQSRTGSRPLRRRPRPHKDGQGGQSDASTPSTSNASTDKPQAGSSGKKPNRRGAKFKGSLSEATSSNAIDGKAASGTKHSEKYRVAVPKGDDLTSRLIYELSTPPFPDCLICFAPIHPAQPTWSCSPSNPIAATDDDASGSEGRRAGETAQCCWTTFHLKCIRSWAAKSVKDVVEAWRARGEERVGEWRCPGCQSKRVPVPSSYWCFCGSTPEPKPSRLATPHSCANPCSRPRVCGHACPLSCHPGPCPPCQVTTSLPCHCGKETLMFRCSTLAPSKAASRASAELSCGKRCGRKLKCGNHECEEVCHPGQCGSCKVRDRVRCYCGREEKEVPCSDGEERECRRVERGKETRWIGRYQCSHPCDRPFDCGIHRCAKPCHPPSPPAPCPNSPSLVTHCPCGKHSLNPSSARHFQPGTKLPRTACTDPVPTCESICMKPLEGCDHACAVRCHTGPCPPCKIMLVRPCRCGSTTRDIPCFEAREGGEEILCSRPCGALRACGRHQCARLCCPLATLASAAKGKGKGKKHANNDGRILDEAGWHECDLPCGKLLACGNHHCELRDHRGACPSCLRSSFEELICNCGRTILEPPIPCGTRISCHYPCARPPPPCGHPKAQHACHEDPIPCPPCPFLASKPCACGKKMVDNVRCSQEKVSCGTPCGKLLSCGFHHCERLCHGDDCGSCHANCGKPRRLCLPALHPCTHPCHAPAACDESEPCRAIIHISCPCGRIRQPIACGRSLSNPGGREGSQSLKCSNECLVAKRNARLAEALGINPDKAGAAKEVVYNEELLVTARREPKFCQMVERSFAEFLGSEKKSQVLAHMPEPRRKFVQALAGMYRLDSQVVDQEPNRSVQVFRRIDTRIPTPLLSVAAAAPPPANASSHNLGKLVDLRIAPAPAWGTGTSSSSTGGWRAAVTGQTQRRPLDAWGSPTTSTSRPPSRQTMPATPPRASPTPPVPAPNMQTTADVPDDWEDDA</sequence>
<keyword evidence="4" id="KW-0677">Repeat</keyword>
<name>A0A165RAH3_9APHY</name>
<evidence type="ECO:0000313" key="12">
    <source>
        <dbReference type="EMBL" id="KZT70504.1"/>
    </source>
</evidence>
<evidence type="ECO:0000256" key="10">
    <source>
        <dbReference type="SAM" id="MobiDB-lite"/>
    </source>
</evidence>
<dbReference type="GO" id="GO:0008270">
    <property type="term" value="F:zinc ion binding"/>
    <property type="evidence" value="ECO:0007669"/>
    <property type="project" value="UniProtKB-KW"/>
</dbReference>
<dbReference type="Pfam" id="PF01424">
    <property type="entry name" value="R3H"/>
    <property type="match status" value="1"/>
</dbReference>
<dbReference type="GO" id="GO:0000977">
    <property type="term" value="F:RNA polymerase II transcription regulatory region sequence-specific DNA binding"/>
    <property type="evidence" value="ECO:0007669"/>
    <property type="project" value="TreeGrafter"/>
</dbReference>
<proteinExistence type="inferred from homology"/>
<evidence type="ECO:0000256" key="7">
    <source>
        <dbReference type="ARBA" id="ARBA00023015"/>
    </source>
</evidence>
<feature type="compositionally biased region" description="Low complexity" evidence="10">
    <location>
        <begin position="9"/>
        <end position="20"/>
    </location>
</feature>
<dbReference type="STRING" id="1314783.A0A165RAH3"/>
<keyword evidence="9" id="KW-0539">Nucleus</keyword>